<proteinExistence type="predicted"/>
<name>B0CW67_LACBS</name>
<dbReference type="AlphaFoldDB" id="B0CW67"/>
<gene>
    <name evidence="1" type="ORF">LACBIDRAFT_322410</name>
</gene>
<dbReference type="InParanoid" id="B0CW67"/>
<dbReference type="EMBL" id="DS547093">
    <property type="protein sequence ID" value="EDR13014.1"/>
    <property type="molecule type" value="Genomic_DNA"/>
</dbReference>
<protein>
    <submittedName>
        <fullName evidence="1">Predicted protein</fullName>
    </submittedName>
</protein>
<dbReference type="HOGENOM" id="CLU_2121494_0_0_1"/>
<accession>B0CW67</accession>
<evidence type="ECO:0000313" key="2">
    <source>
        <dbReference type="Proteomes" id="UP000001194"/>
    </source>
</evidence>
<organism evidence="2">
    <name type="scientific">Laccaria bicolor (strain S238N-H82 / ATCC MYA-4686)</name>
    <name type="common">Bicoloured deceiver</name>
    <name type="synonym">Laccaria laccata var. bicolor</name>
    <dbReference type="NCBI Taxonomy" id="486041"/>
    <lineage>
        <taxon>Eukaryota</taxon>
        <taxon>Fungi</taxon>
        <taxon>Dikarya</taxon>
        <taxon>Basidiomycota</taxon>
        <taxon>Agaricomycotina</taxon>
        <taxon>Agaricomycetes</taxon>
        <taxon>Agaricomycetidae</taxon>
        <taxon>Agaricales</taxon>
        <taxon>Agaricineae</taxon>
        <taxon>Hydnangiaceae</taxon>
        <taxon>Laccaria</taxon>
    </lineage>
</organism>
<keyword evidence="2" id="KW-1185">Reference proteome</keyword>
<evidence type="ECO:0000313" key="1">
    <source>
        <dbReference type="EMBL" id="EDR13014.1"/>
    </source>
</evidence>
<dbReference type="RefSeq" id="XP_001875512.1">
    <property type="nucleotide sequence ID" value="XM_001875477.1"/>
</dbReference>
<sequence length="114" mass="12742">MTNTLSLHHQTAPLPQAVPVLPQFPSTSAVPLRGPMGTSRNVLHNCQAVQAGEAQPAQPQELPSAPKEVFTLPGIFHMEYFYSLWIPYDSIWNMDGMMDSMDHSSIYNVLTIFR</sequence>
<dbReference type="GeneID" id="6071462"/>
<dbReference type="Proteomes" id="UP000001194">
    <property type="component" value="Unassembled WGS sequence"/>
</dbReference>
<reference evidence="1 2" key="1">
    <citation type="journal article" date="2008" name="Nature">
        <title>The genome of Laccaria bicolor provides insights into mycorrhizal symbiosis.</title>
        <authorList>
            <person name="Martin F."/>
            <person name="Aerts A."/>
            <person name="Ahren D."/>
            <person name="Brun A."/>
            <person name="Danchin E.G.J."/>
            <person name="Duchaussoy F."/>
            <person name="Gibon J."/>
            <person name="Kohler A."/>
            <person name="Lindquist E."/>
            <person name="Pereda V."/>
            <person name="Salamov A."/>
            <person name="Shapiro H.J."/>
            <person name="Wuyts J."/>
            <person name="Blaudez D."/>
            <person name="Buee M."/>
            <person name="Brokstein P."/>
            <person name="Canbaeck B."/>
            <person name="Cohen D."/>
            <person name="Courty P.E."/>
            <person name="Coutinho P.M."/>
            <person name="Delaruelle C."/>
            <person name="Detter J.C."/>
            <person name="Deveau A."/>
            <person name="DiFazio S."/>
            <person name="Duplessis S."/>
            <person name="Fraissinet-Tachet L."/>
            <person name="Lucic E."/>
            <person name="Frey-Klett P."/>
            <person name="Fourrey C."/>
            <person name="Feussner I."/>
            <person name="Gay G."/>
            <person name="Grimwood J."/>
            <person name="Hoegger P.J."/>
            <person name="Jain P."/>
            <person name="Kilaru S."/>
            <person name="Labbe J."/>
            <person name="Lin Y.C."/>
            <person name="Legue V."/>
            <person name="Le Tacon F."/>
            <person name="Marmeisse R."/>
            <person name="Melayah D."/>
            <person name="Montanini B."/>
            <person name="Muratet M."/>
            <person name="Nehls U."/>
            <person name="Niculita-Hirzel H."/>
            <person name="Oudot-Le Secq M.P."/>
            <person name="Peter M."/>
            <person name="Quesneville H."/>
            <person name="Rajashekar B."/>
            <person name="Reich M."/>
            <person name="Rouhier N."/>
            <person name="Schmutz J."/>
            <person name="Yin T."/>
            <person name="Chalot M."/>
            <person name="Henrissat B."/>
            <person name="Kuees U."/>
            <person name="Lucas S."/>
            <person name="Van de Peer Y."/>
            <person name="Podila G.K."/>
            <person name="Polle A."/>
            <person name="Pukkila P.J."/>
            <person name="Richardson P.M."/>
            <person name="Rouze P."/>
            <person name="Sanders I.R."/>
            <person name="Stajich J.E."/>
            <person name="Tunlid A."/>
            <person name="Tuskan G."/>
            <person name="Grigoriev I.V."/>
        </authorList>
    </citation>
    <scope>NUCLEOTIDE SEQUENCE [LARGE SCALE GENOMIC DNA]</scope>
    <source>
        <strain evidence="2">S238N-H82 / ATCC MYA-4686</strain>
    </source>
</reference>
<dbReference type="KEGG" id="lbc:LACBIDRAFT_322410"/>